<dbReference type="PANTHER" id="PTHR43782:SF3">
    <property type="entry name" value="ARGINASE"/>
    <property type="match status" value="1"/>
</dbReference>
<dbReference type="GO" id="GO:0004053">
    <property type="term" value="F:arginase activity"/>
    <property type="evidence" value="ECO:0007669"/>
    <property type="project" value="TreeGrafter"/>
</dbReference>
<dbReference type="PANTHER" id="PTHR43782">
    <property type="entry name" value="ARGINASE"/>
    <property type="match status" value="1"/>
</dbReference>
<feature type="compositionally biased region" description="Acidic residues" evidence="5">
    <location>
        <begin position="928"/>
        <end position="939"/>
    </location>
</feature>
<dbReference type="AlphaFoldDB" id="A0A919IVU8"/>
<comment type="similarity">
    <text evidence="4">Belongs to the arginase family.</text>
</comment>
<dbReference type="GO" id="GO:0030145">
    <property type="term" value="F:manganese ion binding"/>
    <property type="evidence" value="ECO:0007669"/>
    <property type="project" value="TreeGrafter"/>
</dbReference>
<evidence type="ECO:0000256" key="3">
    <source>
        <dbReference type="ARBA" id="ARBA00023211"/>
    </source>
</evidence>
<dbReference type="PROSITE" id="PS51409">
    <property type="entry name" value="ARGINASE_2"/>
    <property type="match status" value="1"/>
</dbReference>
<evidence type="ECO:0008006" key="8">
    <source>
        <dbReference type="Google" id="ProtNLM"/>
    </source>
</evidence>
<dbReference type="InterPro" id="IPR023696">
    <property type="entry name" value="Ureohydrolase_dom_sf"/>
</dbReference>
<evidence type="ECO:0000256" key="2">
    <source>
        <dbReference type="ARBA" id="ARBA00022801"/>
    </source>
</evidence>
<comment type="caution">
    <text evidence="6">The sequence shown here is derived from an EMBL/GenBank/DDBJ whole genome shotgun (WGS) entry which is preliminary data.</text>
</comment>
<dbReference type="InterPro" id="IPR006035">
    <property type="entry name" value="Ureohydrolase"/>
</dbReference>
<dbReference type="SUPFAM" id="SSF52768">
    <property type="entry name" value="Arginase/deacetylase"/>
    <property type="match status" value="1"/>
</dbReference>
<evidence type="ECO:0000256" key="1">
    <source>
        <dbReference type="ARBA" id="ARBA00022723"/>
    </source>
</evidence>
<evidence type="ECO:0000313" key="7">
    <source>
        <dbReference type="Proteomes" id="UP000598174"/>
    </source>
</evidence>
<feature type="compositionally biased region" description="Low complexity" evidence="5">
    <location>
        <begin position="945"/>
        <end position="959"/>
    </location>
</feature>
<protein>
    <recommendedName>
        <fullName evidence="8">Arginase</fullName>
    </recommendedName>
</protein>
<name>A0A919IVU8_9ACTN</name>
<evidence type="ECO:0000256" key="4">
    <source>
        <dbReference type="PROSITE-ProRule" id="PRU00742"/>
    </source>
</evidence>
<gene>
    <name evidence="6" type="ORF">Afe05nite_08070</name>
</gene>
<dbReference type="Pfam" id="PF00491">
    <property type="entry name" value="Arginase"/>
    <property type="match status" value="1"/>
</dbReference>
<feature type="region of interest" description="Disordered" evidence="5">
    <location>
        <begin position="454"/>
        <end position="567"/>
    </location>
</feature>
<proteinExistence type="inferred from homology"/>
<feature type="compositionally biased region" description="Basic and acidic residues" evidence="5">
    <location>
        <begin position="1057"/>
        <end position="1088"/>
    </location>
</feature>
<feature type="compositionally biased region" description="Basic and acidic residues" evidence="5">
    <location>
        <begin position="470"/>
        <end position="487"/>
    </location>
</feature>
<dbReference type="PRINTS" id="PR00116">
    <property type="entry name" value="ARGINASE"/>
</dbReference>
<dbReference type="GO" id="GO:0005737">
    <property type="term" value="C:cytoplasm"/>
    <property type="evidence" value="ECO:0007669"/>
    <property type="project" value="TreeGrafter"/>
</dbReference>
<feature type="compositionally biased region" description="Gly residues" evidence="5">
    <location>
        <begin position="520"/>
        <end position="539"/>
    </location>
</feature>
<keyword evidence="1" id="KW-0479">Metal-binding</keyword>
<feature type="region of interest" description="Disordered" evidence="5">
    <location>
        <begin position="579"/>
        <end position="1094"/>
    </location>
</feature>
<reference evidence="6" key="1">
    <citation type="submission" date="2021-01" db="EMBL/GenBank/DDBJ databases">
        <title>Whole genome shotgun sequence of Actinoplanes ferrugineus NBRC 15555.</title>
        <authorList>
            <person name="Komaki H."/>
            <person name="Tamura T."/>
        </authorList>
    </citation>
    <scope>NUCLEOTIDE SEQUENCE</scope>
    <source>
        <strain evidence="6">NBRC 15555</strain>
    </source>
</reference>
<organism evidence="6 7">
    <name type="scientific">Paractinoplanes ferrugineus</name>
    <dbReference type="NCBI Taxonomy" id="113564"/>
    <lineage>
        <taxon>Bacteria</taxon>
        <taxon>Bacillati</taxon>
        <taxon>Actinomycetota</taxon>
        <taxon>Actinomycetes</taxon>
        <taxon>Micromonosporales</taxon>
        <taxon>Micromonosporaceae</taxon>
        <taxon>Paractinoplanes</taxon>
    </lineage>
</organism>
<feature type="compositionally biased region" description="Basic and acidic residues" evidence="5">
    <location>
        <begin position="717"/>
        <end position="728"/>
    </location>
</feature>
<feature type="compositionally biased region" description="Low complexity" evidence="5">
    <location>
        <begin position="977"/>
        <end position="1008"/>
    </location>
</feature>
<evidence type="ECO:0000313" key="6">
    <source>
        <dbReference type="EMBL" id="GIE08967.1"/>
    </source>
</evidence>
<feature type="compositionally biased region" description="Acidic residues" evidence="5">
    <location>
        <begin position="740"/>
        <end position="761"/>
    </location>
</feature>
<dbReference type="Gene3D" id="3.40.800.10">
    <property type="entry name" value="Ureohydrolase domain"/>
    <property type="match status" value="1"/>
</dbReference>
<keyword evidence="7" id="KW-1185">Reference proteome</keyword>
<dbReference type="EMBL" id="BOMM01000003">
    <property type="protein sequence ID" value="GIE08967.1"/>
    <property type="molecule type" value="Genomic_DNA"/>
</dbReference>
<dbReference type="CDD" id="cd09999">
    <property type="entry name" value="Arginase-like_1"/>
    <property type="match status" value="1"/>
</dbReference>
<feature type="compositionally biased region" description="Basic and acidic residues" evidence="5">
    <location>
        <begin position="583"/>
        <end position="598"/>
    </location>
</feature>
<evidence type="ECO:0000256" key="5">
    <source>
        <dbReference type="SAM" id="MobiDB-lite"/>
    </source>
</evidence>
<dbReference type="Proteomes" id="UP000598174">
    <property type="component" value="Unassembled WGS sequence"/>
</dbReference>
<keyword evidence="3" id="KW-0464">Manganese</keyword>
<keyword evidence="2" id="KW-0378">Hydrolase</keyword>
<feature type="compositionally biased region" description="Low complexity" evidence="5">
    <location>
        <begin position="816"/>
        <end position="844"/>
    </location>
</feature>
<accession>A0A919IVU8</accession>
<sequence length="1112" mass="108498">MRRIAVLDAPSNLGLRPPTATSVPGCAKAPGALRDHGLLTRLHARDAGCLTPPRYDPGDWRPGDGVAHAEQIAAYSRALADRIGAILDAGEFPVILGGDCSILLGSGLAMHRLGEAVGGRIGLVFVDGHSDFRHPGNASYVGAAAGEDLALVTGRGQADLASIEGRRPYFRDIDVVVLGLRAQDEYRLDLQAAGIVTRPVPALRAEGAARSAQWARDQLVDCAGYWLHVDVDVLDPAVMPAVDAPSPGGIAFPELEILLAGLVESPHCLGVEITVFDPDYDPDGTYAEEITNAVAAGLAAARTVTPRPDLIAARADLSSPPHARPTPAAAPAVALPAVASPAVASPAVALPAVAPAEPDSVEAASVEAASARGGSGLGASAAGLGTPAAGFGASTVGLGASTVGFGASGGGLGASSGGGSGLSPSGAVELGLAAPGAGLGAPVVAGAGVDALAAGGSGPDPQTEEAAPSADEHASSAVDHSGDEFPEPRSGSGLVADEVPAQRRSSPRAALDGLPRLRPGLGGPPGSGRSGSGPLGSGPSGSSPSGSGSGAAADEVPAQRRSGLGAALGDLSARRAGLGARLGDQRGARADLGDEPAPRLRSSAALDDEFGSRPGLGASLDDLPGRSGARAGLARPSRADADRPGFGGPRSALLGPVPLPAGTEDAAESDPPPTSSFNPLAAALAASKTSPPATDSVPVPGPLESTPAESAQEAELTDSRPAPERDVAAPEAVAQHADPDALEQSDADPDAGVGDEADQNDAELAAFASDGAGPGTAELDAFASDGAGSGTAELDAFASDGAGPGTAELDEAGQGDVSVEAAVTDDAAVDAADAGDAEPGAAEQGDAEWGGPSAGDEDLGGNENGDVELAAAESPGSQWSAVAPGDSGPLDADLGDAARGEAAPDDIAPADVTPESTAPEDAVRADVALEDAALEDVAPEDSALGGVEVGDAAEAARVGDLGGEGASDSSAEVPIVADGADGARAEAAADGARAEAAADGARAEAAAGEPEDGGGPVRMGSRPLGQAPLLDSDPLPATRPGMLRPRSGEDWAAGERAAGERAAGERAAGERAAGERAAGERAVGDRAGADGFSLPVQRPVFDVGAGSSADLA</sequence>